<dbReference type="Proteomes" id="UP000499080">
    <property type="component" value="Unassembled WGS sequence"/>
</dbReference>
<organism evidence="3 4">
    <name type="scientific">Araneus ventricosus</name>
    <name type="common">Orbweaver spider</name>
    <name type="synonym">Epeira ventricosa</name>
    <dbReference type="NCBI Taxonomy" id="182803"/>
    <lineage>
        <taxon>Eukaryota</taxon>
        <taxon>Metazoa</taxon>
        <taxon>Ecdysozoa</taxon>
        <taxon>Arthropoda</taxon>
        <taxon>Chelicerata</taxon>
        <taxon>Arachnida</taxon>
        <taxon>Araneae</taxon>
        <taxon>Araneomorphae</taxon>
        <taxon>Entelegynae</taxon>
        <taxon>Araneoidea</taxon>
        <taxon>Araneidae</taxon>
        <taxon>Araneus</taxon>
    </lineage>
</organism>
<evidence type="ECO:0000313" key="3">
    <source>
        <dbReference type="EMBL" id="GBL97042.1"/>
    </source>
</evidence>
<gene>
    <name evidence="2" type="ORF">AVEN_160758_1</name>
    <name evidence="3" type="ORF">AVEN_162559_1</name>
    <name evidence="1" type="ORF">AVEN_77700_1</name>
</gene>
<dbReference type="EMBL" id="BGPR01161340">
    <property type="protein sequence ID" value="GBL97037.1"/>
    <property type="molecule type" value="Genomic_DNA"/>
</dbReference>
<keyword evidence="4" id="KW-1185">Reference proteome</keyword>
<feature type="non-terminal residue" evidence="3">
    <location>
        <position position="34"/>
    </location>
</feature>
<evidence type="ECO:0000313" key="2">
    <source>
        <dbReference type="EMBL" id="GBL97037.1"/>
    </source>
</evidence>
<protein>
    <submittedName>
        <fullName evidence="3">Uncharacterized protein</fullName>
    </submittedName>
</protein>
<sequence>MDRSFRLTVLHGLRACMPTETEEEILSLSARLCR</sequence>
<evidence type="ECO:0000313" key="4">
    <source>
        <dbReference type="Proteomes" id="UP000499080"/>
    </source>
</evidence>
<comment type="caution">
    <text evidence="3">The sequence shown here is derived from an EMBL/GenBank/DDBJ whole genome shotgun (WGS) entry which is preliminary data.</text>
</comment>
<name>A0A4Y2BY06_ARAVE</name>
<accession>A0A4Y2BY06</accession>
<dbReference type="EMBL" id="BGPR01161332">
    <property type="protein sequence ID" value="GBL97008.1"/>
    <property type="molecule type" value="Genomic_DNA"/>
</dbReference>
<dbReference type="AlphaFoldDB" id="A0A4Y2BY06"/>
<dbReference type="EMBL" id="BGPR01161341">
    <property type="protein sequence ID" value="GBL97042.1"/>
    <property type="molecule type" value="Genomic_DNA"/>
</dbReference>
<evidence type="ECO:0000313" key="1">
    <source>
        <dbReference type="EMBL" id="GBL97008.1"/>
    </source>
</evidence>
<proteinExistence type="predicted"/>
<reference evidence="3 4" key="1">
    <citation type="journal article" date="2019" name="Sci. Rep.">
        <title>Orb-weaving spider Araneus ventricosus genome elucidates the spidroin gene catalogue.</title>
        <authorList>
            <person name="Kono N."/>
            <person name="Nakamura H."/>
            <person name="Ohtoshi R."/>
            <person name="Moran D.A.P."/>
            <person name="Shinohara A."/>
            <person name="Yoshida Y."/>
            <person name="Fujiwara M."/>
            <person name="Mori M."/>
            <person name="Tomita M."/>
            <person name="Arakawa K."/>
        </authorList>
    </citation>
    <scope>NUCLEOTIDE SEQUENCE [LARGE SCALE GENOMIC DNA]</scope>
</reference>